<evidence type="ECO:0000256" key="2">
    <source>
        <dbReference type="ARBA" id="ARBA00022729"/>
    </source>
</evidence>
<dbReference type="PANTHER" id="PTHR36504">
    <property type="entry name" value="LIPOPOLYSACCHARIDE EXPORT SYSTEM PROTEIN LPTA"/>
    <property type="match status" value="1"/>
</dbReference>
<dbReference type="HOGENOM" id="CLU_095993_7_2_0"/>
<dbReference type="PANTHER" id="PTHR36504:SF1">
    <property type="entry name" value="LIPOPOLYSACCHARIDE EXPORT SYSTEM PROTEIN LPTA"/>
    <property type="match status" value="1"/>
</dbReference>
<dbReference type="NCBIfam" id="TIGR03002">
    <property type="entry name" value="outer_YhbN_LptA"/>
    <property type="match status" value="1"/>
</dbReference>
<dbReference type="GO" id="GO:0015920">
    <property type="term" value="P:lipopolysaccharide transport"/>
    <property type="evidence" value="ECO:0007669"/>
    <property type="project" value="InterPro"/>
</dbReference>
<keyword evidence="6" id="KW-1185">Reference proteome</keyword>
<dbReference type="KEGG" id="ddf:DEFDS_1042"/>
<evidence type="ECO:0000313" key="6">
    <source>
        <dbReference type="Proteomes" id="UP000001520"/>
    </source>
</evidence>
<dbReference type="InterPro" id="IPR014340">
    <property type="entry name" value="LptA"/>
</dbReference>
<evidence type="ECO:0000313" key="5">
    <source>
        <dbReference type="EMBL" id="BAI80512.1"/>
    </source>
</evidence>
<gene>
    <name evidence="5" type="ordered locus">DEFDS_1042</name>
</gene>
<organism evidence="5 6">
    <name type="scientific">Deferribacter desulfuricans (strain DSM 14783 / JCM 11476 / NBRC 101012 / SSM1)</name>
    <dbReference type="NCBI Taxonomy" id="639282"/>
    <lineage>
        <taxon>Bacteria</taxon>
        <taxon>Pseudomonadati</taxon>
        <taxon>Deferribacterota</taxon>
        <taxon>Deferribacteres</taxon>
        <taxon>Deferribacterales</taxon>
        <taxon>Deferribacteraceae</taxon>
        <taxon>Deferribacter</taxon>
    </lineage>
</organism>
<keyword evidence="1" id="KW-0813">Transport</keyword>
<dbReference type="RefSeq" id="WP_013007759.1">
    <property type="nucleotide sequence ID" value="NC_013939.1"/>
</dbReference>
<keyword evidence="3" id="KW-0574">Periplasm</keyword>
<dbReference type="Gene3D" id="2.60.450.10">
    <property type="entry name" value="Lipopolysaccharide (LPS) transport protein A like domain"/>
    <property type="match status" value="1"/>
</dbReference>
<name>D3PD39_DEFDS</name>
<feature type="domain" description="Organic solvent tolerance-like N-terminal" evidence="4">
    <location>
        <begin position="25"/>
        <end position="129"/>
    </location>
</feature>
<dbReference type="AlphaFoldDB" id="D3PD39"/>
<sequence length="151" mass="17646">MRVLFKIFIVFFVFINILFAENNVQITSKELSYDVNKKLSIFKGDVNAFYDNTTIKSDLMYVYLDNDNKPVKIVCNGNVQIVKDNMTSISNNAIFDLKKDVLTLEGNVKIWQDKNYLEGDKVVYFNKEKRVEVKNKNNQKVKIIFSPEKNK</sequence>
<evidence type="ECO:0000259" key="4">
    <source>
        <dbReference type="Pfam" id="PF03968"/>
    </source>
</evidence>
<dbReference type="InterPro" id="IPR052037">
    <property type="entry name" value="LPS_export_LptA"/>
</dbReference>
<dbReference type="STRING" id="639282.DEFDS_1042"/>
<dbReference type="GO" id="GO:0030288">
    <property type="term" value="C:outer membrane-bounded periplasmic space"/>
    <property type="evidence" value="ECO:0007669"/>
    <property type="project" value="TreeGrafter"/>
</dbReference>
<reference evidence="5 6" key="1">
    <citation type="journal article" date="2010" name="DNA Res.">
        <title>Bacterial lifestyle in a deep-sea hydrothermal vent chimney revealed by the genome sequence of the thermophilic bacterium Deferribacter desulfuricans SSM1.</title>
        <authorList>
            <person name="Takaki Y."/>
            <person name="Shimamura S."/>
            <person name="Nakagawa S."/>
            <person name="Fukuhara Y."/>
            <person name="Horikawa H."/>
            <person name="Ankai A."/>
            <person name="Harada T."/>
            <person name="Hosoyama A."/>
            <person name="Oguchi A."/>
            <person name="Fukui S."/>
            <person name="Fujita N."/>
            <person name="Takami H."/>
            <person name="Takai K."/>
        </authorList>
    </citation>
    <scope>NUCLEOTIDE SEQUENCE [LARGE SCALE GENOMIC DNA]</scope>
    <source>
        <strain evidence="6">DSM 14783 / JCM 11476 / NBRC 101012 / SSM1</strain>
    </source>
</reference>
<dbReference type="GO" id="GO:0009279">
    <property type="term" value="C:cell outer membrane"/>
    <property type="evidence" value="ECO:0007669"/>
    <property type="project" value="TreeGrafter"/>
</dbReference>
<protein>
    <recommendedName>
        <fullName evidence="4">Organic solvent tolerance-like N-terminal domain-containing protein</fullName>
    </recommendedName>
</protein>
<dbReference type="eggNOG" id="COG1934">
    <property type="taxonomic scope" value="Bacteria"/>
</dbReference>
<accession>D3PD39</accession>
<dbReference type="EMBL" id="AP011529">
    <property type="protein sequence ID" value="BAI80512.1"/>
    <property type="molecule type" value="Genomic_DNA"/>
</dbReference>
<evidence type="ECO:0000256" key="3">
    <source>
        <dbReference type="ARBA" id="ARBA00022764"/>
    </source>
</evidence>
<keyword evidence="2" id="KW-0732">Signal</keyword>
<proteinExistence type="predicted"/>
<dbReference type="InterPro" id="IPR005653">
    <property type="entry name" value="OstA-like_N"/>
</dbReference>
<dbReference type="Proteomes" id="UP000001520">
    <property type="component" value="Chromosome"/>
</dbReference>
<evidence type="ECO:0000256" key="1">
    <source>
        <dbReference type="ARBA" id="ARBA00022448"/>
    </source>
</evidence>
<dbReference type="GO" id="GO:0017089">
    <property type="term" value="F:glycolipid transfer activity"/>
    <property type="evidence" value="ECO:0007669"/>
    <property type="project" value="TreeGrafter"/>
</dbReference>
<dbReference type="Pfam" id="PF03968">
    <property type="entry name" value="LptD_N"/>
    <property type="match status" value="1"/>
</dbReference>
<dbReference type="GO" id="GO:0001530">
    <property type="term" value="F:lipopolysaccharide binding"/>
    <property type="evidence" value="ECO:0007669"/>
    <property type="project" value="InterPro"/>
</dbReference>